<dbReference type="Proteomes" id="UP000001567">
    <property type="component" value="Chromosome"/>
</dbReference>
<reference evidence="1 2" key="1">
    <citation type="submission" date="2007-04" db="EMBL/GenBank/DDBJ databases">
        <title>Complete sequence of Pyrobaculum arsenaticum DSM 13514.</title>
        <authorList>
            <consortium name="US DOE Joint Genome Institute"/>
            <person name="Copeland A."/>
            <person name="Lucas S."/>
            <person name="Lapidus A."/>
            <person name="Barry K."/>
            <person name="Glavina del Rio T."/>
            <person name="Dalin E."/>
            <person name="Tice H."/>
            <person name="Pitluck S."/>
            <person name="Chain P."/>
            <person name="Malfatti S."/>
            <person name="Shin M."/>
            <person name="Vergez L."/>
            <person name="Schmutz J."/>
            <person name="Larimer F."/>
            <person name="Land M."/>
            <person name="Hauser L."/>
            <person name="Kyrpides N."/>
            <person name="Mikhailova N."/>
            <person name="Cozen A.E."/>
            <person name="Fitz-Gibbon S.T."/>
            <person name="House C.H."/>
            <person name="Saltikov C."/>
            <person name="Lowe T.M."/>
            <person name="Richardson P."/>
        </authorList>
    </citation>
    <scope>NUCLEOTIDE SEQUENCE [LARGE SCALE GENOMIC DNA]</scope>
    <source>
        <strain evidence="2">ATCC 700994 / DSM 13514 / JCM 11321 / PZ6</strain>
    </source>
</reference>
<dbReference type="KEGG" id="pas:Pars_1296"/>
<proteinExistence type="predicted"/>
<name>A4WKE2_PYRAR</name>
<dbReference type="HOGENOM" id="CLU_2550406_0_0_2"/>
<sequence>MRDLAELLRIYREFKKSVDSVLKPLEELRAELVKPMAQPVEEEFKKTISSILYSWLTDLGNAKELQKADMEELYKKVKEHFK</sequence>
<gene>
    <name evidence="1" type="ordered locus">Pars_1296</name>
</gene>
<protein>
    <submittedName>
        <fullName evidence="1">Uncharacterized protein</fullName>
    </submittedName>
</protein>
<dbReference type="STRING" id="340102.Pars_1296"/>
<dbReference type="AlphaFoldDB" id="A4WKE2"/>
<dbReference type="EMBL" id="CP000660">
    <property type="protein sequence ID" value="ABP50859.1"/>
    <property type="molecule type" value="Genomic_DNA"/>
</dbReference>
<evidence type="ECO:0000313" key="2">
    <source>
        <dbReference type="Proteomes" id="UP000001567"/>
    </source>
</evidence>
<organism evidence="1 2">
    <name type="scientific">Pyrobaculum arsenaticum (strain DSM 13514 / JCM 11321 / PZ6)</name>
    <dbReference type="NCBI Taxonomy" id="340102"/>
    <lineage>
        <taxon>Archaea</taxon>
        <taxon>Thermoproteota</taxon>
        <taxon>Thermoprotei</taxon>
        <taxon>Thermoproteales</taxon>
        <taxon>Thermoproteaceae</taxon>
        <taxon>Pyrobaculum</taxon>
    </lineage>
</organism>
<evidence type="ECO:0000313" key="1">
    <source>
        <dbReference type="EMBL" id="ABP50859.1"/>
    </source>
</evidence>
<accession>A4WKE2</accession>